<comment type="similarity">
    <text evidence="2 7">Belongs to the UPF0259 family.</text>
</comment>
<protein>
    <recommendedName>
        <fullName evidence="7">UPF0259 membrane protein D9V75_01335</fullName>
    </recommendedName>
</protein>
<sequence>MNIEMYELKHDTYYFFRQQIKLIVFISIIATLSSILIDILIRPNMYILSIIEHRKFKDSISLLDFINSMSIEEKKELFKYSLLKMTEFLISKTLLLGGIMTLIKTLSNNYKRPIITYMYSLFSCLPNLLILNFITALIIQISFIFLIIPGIFLSVLLSLSPIIFYFNKHSIAKSMYLSIIISFKNIKIIGLGILYWMFGKFVLTIIFSHTYFLNKNFSFLISSISMNILYAILAIYLFRFYVLFTNAPK</sequence>
<accession>A0A4D6YCT3</accession>
<evidence type="ECO:0000256" key="6">
    <source>
        <dbReference type="ARBA" id="ARBA00023136"/>
    </source>
</evidence>
<reference evidence="8 9" key="2">
    <citation type="submission" date="2019-05" db="EMBL/GenBank/DDBJ databases">
        <title>Genome evolution of the obligate endosymbiont Buchnera aphidicola.</title>
        <authorList>
            <person name="Moran N.A."/>
        </authorList>
    </citation>
    <scope>NUCLEOTIDE SEQUENCE [LARGE SCALE GENOMIC DNA]</scope>
    <source>
        <strain evidence="8 9">Mst</strain>
    </source>
</reference>
<dbReference type="GO" id="GO:0005886">
    <property type="term" value="C:plasma membrane"/>
    <property type="evidence" value="ECO:0007669"/>
    <property type="project" value="UniProtKB-SubCell"/>
</dbReference>
<feature type="transmembrane region" description="Helical" evidence="7">
    <location>
        <begin position="88"/>
        <end position="106"/>
    </location>
</feature>
<dbReference type="Pfam" id="PF06790">
    <property type="entry name" value="UPF0259"/>
    <property type="match status" value="1"/>
</dbReference>
<name>A0A4D6YCT3_9GAMM</name>
<proteinExistence type="inferred from homology"/>
<comment type="subcellular location">
    <subcellularLocation>
        <location evidence="1">Cell inner membrane</location>
        <topology evidence="1">Multi-pass membrane protein</topology>
    </subcellularLocation>
    <subcellularLocation>
        <location evidence="7">Cell membrane</location>
        <topology evidence="7">Multi-pass membrane protein</topology>
    </subcellularLocation>
</comment>
<keyword evidence="5 7" id="KW-1133">Transmembrane helix</keyword>
<reference evidence="8 9" key="1">
    <citation type="submission" date="2018-12" db="EMBL/GenBank/DDBJ databases">
        <authorList>
            <person name="Chong R.A."/>
        </authorList>
    </citation>
    <scope>NUCLEOTIDE SEQUENCE [LARGE SCALE GENOMIC DNA]</scope>
    <source>
        <strain evidence="8 9">Mst</strain>
    </source>
</reference>
<evidence type="ECO:0000313" key="9">
    <source>
        <dbReference type="Proteomes" id="UP000298673"/>
    </source>
</evidence>
<feature type="transmembrane region" description="Helical" evidence="7">
    <location>
        <begin position="145"/>
        <end position="167"/>
    </location>
</feature>
<dbReference type="AlphaFoldDB" id="A0A4D6YCT3"/>
<dbReference type="RefSeq" id="WP_158343511.1">
    <property type="nucleotide sequence ID" value="NZ_CP034861.1"/>
</dbReference>
<dbReference type="HAMAP" id="MF_01067">
    <property type="entry name" value="UPF0259"/>
    <property type="match status" value="1"/>
</dbReference>
<keyword evidence="3 7" id="KW-1003">Cell membrane</keyword>
<dbReference type="Proteomes" id="UP000298673">
    <property type="component" value="Chromosome"/>
</dbReference>
<keyword evidence="4 7" id="KW-0812">Transmembrane</keyword>
<dbReference type="InterPro" id="IPR009627">
    <property type="entry name" value="UPF0259"/>
</dbReference>
<dbReference type="EMBL" id="CP034861">
    <property type="protein sequence ID" value="QCI24351.1"/>
    <property type="molecule type" value="Genomic_DNA"/>
</dbReference>
<feature type="transmembrane region" description="Helical" evidence="7">
    <location>
        <begin position="118"/>
        <end position="139"/>
    </location>
</feature>
<evidence type="ECO:0000256" key="3">
    <source>
        <dbReference type="ARBA" id="ARBA00022475"/>
    </source>
</evidence>
<gene>
    <name evidence="8" type="ORF">D9V75_01335</name>
</gene>
<evidence type="ECO:0000256" key="4">
    <source>
        <dbReference type="ARBA" id="ARBA00022692"/>
    </source>
</evidence>
<feature type="transmembrane region" description="Helical" evidence="7">
    <location>
        <begin position="20"/>
        <end position="41"/>
    </location>
</feature>
<evidence type="ECO:0000256" key="2">
    <source>
        <dbReference type="ARBA" id="ARBA00005633"/>
    </source>
</evidence>
<evidence type="ECO:0000256" key="7">
    <source>
        <dbReference type="HAMAP-Rule" id="MF_01067"/>
    </source>
</evidence>
<feature type="transmembrane region" description="Helical" evidence="7">
    <location>
        <begin position="219"/>
        <end position="244"/>
    </location>
</feature>
<feature type="transmembrane region" description="Helical" evidence="7">
    <location>
        <begin position="188"/>
        <end position="213"/>
    </location>
</feature>
<keyword evidence="6 7" id="KW-0472">Membrane</keyword>
<evidence type="ECO:0000256" key="1">
    <source>
        <dbReference type="ARBA" id="ARBA00004429"/>
    </source>
</evidence>
<evidence type="ECO:0000256" key="5">
    <source>
        <dbReference type="ARBA" id="ARBA00022989"/>
    </source>
</evidence>
<dbReference type="OrthoDB" id="6554514at2"/>
<organism evidence="8 9">
    <name type="scientific">Buchnera aphidicola</name>
    <name type="common">Muscaphis stroyani</name>
    <dbReference type="NCBI Taxonomy" id="1241869"/>
    <lineage>
        <taxon>Bacteria</taxon>
        <taxon>Pseudomonadati</taxon>
        <taxon>Pseudomonadota</taxon>
        <taxon>Gammaproteobacteria</taxon>
        <taxon>Enterobacterales</taxon>
        <taxon>Erwiniaceae</taxon>
        <taxon>Buchnera</taxon>
    </lineage>
</organism>
<evidence type="ECO:0000313" key="8">
    <source>
        <dbReference type="EMBL" id="QCI24351.1"/>
    </source>
</evidence>